<accession>A0AA49GT02</accession>
<dbReference type="EMBL" id="CP120682">
    <property type="protein sequence ID" value="WKN36869.1"/>
    <property type="molecule type" value="Genomic_DNA"/>
</dbReference>
<proteinExistence type="predicted"/>
<dbReference type="InterPro" id="IPR029063">
    <property type="entry name" value="SAM-dependent_MTases_sf"/>
</dbReference>
<protein>
    <submittedName>
        <fullName evidence="4">Methyltransferase domain-containing protein</fullName>
    </submittedName>
</protein>
<reference evidence="4" key="1">
    <citation type="journal article" date="2023" name="Comput. Struct. Biotechnol. J.">
        <title>Discovery of a novel marine Bacteroidetes with a rich repertoire of carbohydrate-active enzymes.</title>
        <authorList>
            <person name="Chen B."/>
            <person name="Liu G."/>
            <person name="Chen Q."/>
            <person name="Wang H."/>
            <person name="Liu L."/>
            <person name="Tang K."/>
        </authorList>
    </citation>
    <scope>NUCLEOTIDE SEQUENCE</scope>
    <source>
        <strain evidence="4">TK19036</strain>
    </source>
</reference>
<dbReference type="GO" id="GO:0008168">
    <property type="term" value="F:methyltransferase activity"/>
    <property type="evidence" value="ECO:0007669"/>
    <property type="project" value="UniProtKB-KW"/>
</dbReference>
<dbReference type="SUPFAM" id="SSF53335">
    <property type="entry name" value="S-adenosyl-L-methionine-dependent methyltransferases"/>
    <property type="match status" value="1"/>
</dbReference>
<evidence type="ECO:0000313" key="4">
    <source>
        <dbReference type="EMBL" id="WKN36869.1"/>
    </source>
</evidence>
<keyword evidence="1 4" id="KW-0489">Methyltransferase</keyword>
<organism evidence="4">
    <name type="scientific">Roseihalotalea indica</name>
    <dbReference type="NCBI Taxonomy" id="2867963"/>
    <lineage>
        <taxon>Bacteria</taxon>
        <taxon>Pseudomonadati</taxon>
        <taxon>Bacteroidota</taxon>
        <taxon>Cytophagia</taxon>
        <taxon>Cytophagales</taxon>
        <taxon>Catalimonadaceae</taxon>
        <taxon>Roseihalotalea</taxon>
    </lineage>
</organism>
<reference evidence="4" key="2">
    <citation type="journal article" date="2024" name="Antonie Van Leeuwenhoek">
        <title>Roseihalotalea indica gen. nov., sp. nov., a halophilic Bacteroidetes from mesopelagic Southwest Indian Ocean with higher carbohydrate metabolic potential.</title>
        <authorList>
            <person name="Chen B."/>
            <person name="Zhang M."/>
            <person name="Lin D."/>
            <person name="Ye J."/>
            <person name="Tang K."/>
        </authorList>
    </citation>
    <scope>NUCLEOTIDE SEQUENCE</scope>
    <source>
        <strain evidence="4">TK19036</strain>
    </source>
</reference>
<evidence type="ECO:0000256" key="1">
    <source>
        <dbReference type="ARBA" id="ARBA00022603"/>
    </source>
</evidence>
<feature type="domain" description="Methyltransferase" evidence="3">
    <location>
        <begin position="36"/>
        <end position="123"/>
    </location>
</feature>
<dbReference type="Pfam" id="PF13649">
    <property type="entry name" value="Methyltransf_25"/>
    <property type="match status" value="1"/>
</dbReference>
<dbReference type="InterPro" id="IPR041698">
    <property type="entry name" value="Methyltransf_25"/>
</dbReference>
<evidence type="ECO:0000256" key="2">
    <source>
        <dbReference type="ARBA" id="ARBA00022679"/>
    </source>
</evidence>
<dbReference type="PANTHER" id="PTHR43861">
    <property type="entry name" value="TRANS-ACONITATE 2-METHYLTRANSFERASE-RELATED"/>
    <property type="match status" value="1"/>
</dbReference>
<keyword evidence="2" id="KW-0808">Transferase</keyword>
<dbReference type="AlphaFoldDB" id="A0AA49GT02"/>
<dbReference type="Gene3D" id="3.40.50.150">
    <property type="entry name" value="Vaccinia Virus protein VP39"/>
    <property type="match status" value="1"/>
</dbReference>
<gene>
    <name evidence="4" type="ORF">K4G66_31375</name>
</gene>
<sequence length="253" mass="28794">MTYHWDADLYQQKYSFVYQYGAGLIEWLAPQPTERILDVGCGTGELTEQIRQSGAEVVGIDHSAEMIRQAQHQYPNVSFSVMDAAQMDSLPQFDAIFSNAALHWMLDAEAVVHQLYQHVKPGGRLVAELGGKGNIHQIISALNQQRTQAGYPFIEVGAQWYFPSVGEYSSLLEKAGFQVQLAQHYDRSTPLSDPENGVKDWIQMFGQTWLKDVANEHREPLLQSVQKSLYSTLFHDGIWYADYKRLRVIARKL</sequence>
<dbReference type="GO" id="GO:0032259">
    <property type="term" value="P:methylation"/>
    <property type="evidence" value="ECO:0007669"/>
    <property type="project" value="UniProtKB-KW"/>
</dbReference>
<dbReference type="PANTHER" id="PTHR43861:SF1">
    <property type="entry name" value="TRANS-ACONITATE 2-METHYLTRANSFERASE"/>
    <property type="match status" value="1"/>
</dbReference>
<name>A0AA49GT02_9BACT</name>
<dbReference type="CDD" id="cd02440">
    <property type="entry name" value="AdoMet_MTases"/>
    <property type="match status" value="1"/>
</dbReference>
<evidence type="ECO:0000259" key="3">
    <source>
        <dbReference type="Pfam" id="PF13649"/>
    </source>
</evidence>